<evidence type="ECO:0000313" key="3">
    <source>
        <dbReference type="Proteomes" id="UP001140091"/>
    </source>
</evidence>
<evidence type="ECO:0000256" key="1">
    <source>
        <dbReference type="SAM" id="MobiDB-lite"/>
    </source>
</evidence>
<gene>
    <name evidence="2" type="ORF">H1R20_g1656</name>
</gene>
<reference evidence="2" key="1">
    <citation type="submission" date="2022-06" db="EMBL/GenBank/DDBJ databases">
        <title>Genome Sequence of Candolleomyces eurysporus.</title>
        <authorList>
            <person name="Buettner E."/>
        </authorList>
    </citation>
    <scope>NUCLEOTIDE SEQUENCE</scope>
    <source>
        <strain evidence="2">VTCC 930004</strain>
    </source>
</reference>
<feature type="region of interest" description="Disordered" evidence="1">
    <location>
        <begin position="164"/>
        <end position="202"/>
    </location>
</feature>
<evidence type="ECO:0000313" key="2">
    <source>
        <dbReference type="EMBL" id="KAJ2935438.1"/>
    </source>
</evidence>
<proteinExistence type="predicted"/>
<name>A0A9W8MNH9_9AGAR</name>
<dbReference type="Proteomes" id="UP001140091">
    <property type="component" value="Unassembled WGS sequence"/>
</dbReference>
<dbReference type="OrthoDB" id="2161780at2759"/>
<organism evidence="2 3">
    <name type="scientific">Candolleomyces eurysporus</name>
    <dbReference type="NCBI Taxonomy" id="2828524"/>
    <lineage>
        <taxon>Eukaryota</taxon>
        <taxon>Fungi</taxon>
        <taxon>Dikarya</taxon>
        <taxon>Basidiomycota</taxon>
        <taxon>Agaricomycotina</taxon>
        <taxon>Agaricomycetes</taxon>
        <taxon>Agaricomycetidae</taxon>
        <taxon>Agaricales</taxon>
        <taxon>Agaricineae</taxon>
        <taxon>Psathyrellaceae</taxon>
        <taxon>Candolleomyces</taxon>
    </lineage>
</organism>
<comment type="caution">
    <text evidence="2">The sequence shown here is derived from an EMBL/GenBank/DDBJ whole genome shotgun (WGS) entry which is preliminary data.</text>
</comment>
<accession>A0A9W8MNH9</accession>
<feature type="compositionally biased region" description="Basic and acidic residues" evidence="1">
    <location>
        <begin position="164"/>
        <end position="192"/>
    </location>
</feature>
<keyword evidence="3" id="KW-1185">Reference proteome</keyword>
<protein>
    <submittedName>
        <fullName evidence="2">Uncharacterized protein</fullName>
    </submittedName>
</protein>
<sequence length="202" mass="22684">MLLKAPNAQFTAEDVQLDLDYEIPAEKLANGVRLFVLNLPERAMQPFTDCGDDTPHPIFYPNAKLEVMVCDDPFPATAHGPGLAASAASDHYPTIARGTMRLPLNVYTGLVNLNREDFRDDERTTQRMDKGMNWEGQSAWRAMVMKRLGRPHSEYYSSVRGLREDGTIGDGHDINKKPDQDQEKRAEEDVRDAGYGVSARMN</sequence>
<dbReference type="EMBL" id="JANBPK010000522">
    <property type="protein sequence ID" value="KAJ2935438.1"/>
    <property type="molecule type" value="Genomic_DNA"/>
</dbReference>
<dbReference type="AlphaFoldDB" id="A0A9W8MNH9"/>
<feature type="non-terminal residue" evidence="2">
    <location>
        <position position="202"/>
    </location>
</feature>